<dbReference type="Pfam" id="PF00512">
    <property type="entry name" value="HisKA"/>
    <property type="match status" value="1"/>
</dbReference>
<evidence type="ECO:0000256" key="3">
    <source>
        <dbReference type="ARBA" id="ARBA00022553"/>
    </source>
</evidence>
<name>A0ABU4ZK70_9HYPH</name>
<evidence type="ECO:0000256" key="4">
    <source>
        <dbReference type="ARBA" id="ARBA00022679"/>
    </source>
</evidence>
<proteinExistence type="predicted"/>
<dbReference type="SUPFAM" id="SSF55874">
    <property type="entry name" value="ATPase domain of HSP90 chaperone/DNA topoisomerase II/histidine kinase"/>
    <property type="match status" value="1"/>
</dbReference>
<dbReference type="Proteomes" id="UP001276840">
    <property type="component" value="Unassembled WGS sequence"/>
</dbReference>
<comment type="catalytic activity">
    <reaction evidence="1">
        <text>ATP + protein L-histidine = ADP + protein N-phospho-L-histidine.</text>
        <dbReference type="EC" id="2.7.13.3"/>
    </reaction>
</comment>
<dbReference type="PANTHER" id="PTHR45339">
    <property type="entry name" value="HYBRID SIGNAL TRANSDUCTION HISTIDINE KINASE J"/>
    <property type="match status" value="1"/>
</dbReference>
<dbReference type="PROSITE" id="PS50110">
    <property type="entry name" value="RESPONSE_REGULATORY"/>
    <property type="match status" value="2"/>
</dbReference>
<dbReference type="RefSeq" id="WP_320233718.1">
    <property type="nucleotide sequence ID" value="NZ_JAVIJF010000009.1"/>
</dbReference>
<keyword evidence="11" id="KW-1185">Reference proteome</keyword>
<evidence type="ECO:0000313" key="11">
    <source>
        <dbReference type="Proteomes" id="UP001276840"/>
    </source>
</evidence>
<evidence type="ECO:0000256" key="6">
    <source>
        <dbReference type="ARBA" id="ARBA00023012"/>
    </source>
</evidence>
<dbReference type="SMART" id="SM00387">
    <property type="entry name" value="HATPase_c"/>
    <property type="match status" value="1"/>
</dbReference>
<accession>A0ABU4ZK70</accession>
<dbReference type="Gene3D" id="1.10.287.130">
    <property type="match status" value="1"/>
</dbReference>
<reference evidence="10 11" key="1">
    <citation type="submission" date="2023-08" db="EMBL/GenBank/DDBJ databases">
        <title>Implementing the SeqCode for naming new Mesorhizobium species isolated from Vachellia karroo root nodules.</title>
        <authorList>
            <person name="Van Lill M."/>
        </authorList>
    </citation>
    <scope>NUCLEOTIDE SEQUENCE [LARGE SCALE GENOMIC DNA]</scope>
    <source>
        <strain evidence="10 11">MSK 1335</strain>
    </source>
</reference>
<dbReference type="InterPro" id="IPR035965">
    <property type="entry name" value="PAS-like_dom_sf"/>
</dbReference>
<dbReference type="Gene3D" id="3.30.565.10">
    <property type="entry name" value="Histidine kinase-like ATPase, C-terminal domain"/>
    <property type="match status" value="1"/>
</dbReference>
<evidence type="ECO:0000259" key="9">
    <source>
        <dbReference type="PROSITE" id="PS50110"/>
    </source>
</evidence>
<dbReference type="SUPFAM" id="SSF55785">
    <property type="entry name" value="PYP-like sensor domain (PAS domain)"/>
    <property type="match status" value="1"/>
</dbReference>
<protein>
    <recommendedName>
        <fullName evidence="2">histidine kinase</fullName>
        <ecNumber evidence="2">2.7.13.3</ecNumber>
    </recommendedName>
</protein>
<dbReference type="InterPro" id="IPR036097">
    <property type="entry name" value="HisK_dim/P_sf"/>
</dbReference>
<evidence type="ECO:0000256" key="1">
    <source>
        <dbReference type="ARBA" id="ARBA00000085"/>
    </source>
</evidence>
<evidence type="ECO:0000259" key="8">
    <source>
        <dbReference type="PROSITE" id="PS50109"/>
    </source>
</evidence>
<dbReference type="CDD" id="cd16922">
    <property type="entry name" value="HATPase_EvgS-ArcB-TorS-like"/>
    <property type="match status" value="1"/>
</dbReference>
<keyword evidence="6" id="KW-0902">Two-component regulatory system</keyword>
<dbReference type="InterPro" id="IPR036890">
    <property type="entry name" value="HATPase_C_sf"/>
</dbReference>
<feature type="domain" description="Response regulatory" evidence="9">
    <location>
        <begin position="1318"/>
        <end position="1436"/>
    </location>
</feature>
<dbReference type="SMART" id="SM00448">
    <property type="entry name" value="REC"/>
    <property type="match status" value="2"/>
</dbReference>
<dbReference type="PANTHER" id="PTHR45339:SF1">
    <property type="entry name" value="HYBRID SIGNAL TRANSDUCTION HISTIDINE KINASE J"/>
    <property type="match status" value="1"/>
</dbReference>
<dbReference type="Pfam" id="PF13185">
    <property type="entry name" value="GAF_2"/>
    <property type="match status" value="4"/>
</dbReference>
<dbReference type="InterPro" id="IPR029016">
    <property type="entry name" value="GAF-like_dom_sf"/>
</dbReference>
<dbReference type="EC" id="2.7.13.3" evidence="2"/>
<dbReference type="InterPro" id="IPR001789">
    <property type="entry name" value="Sig_transdc_resp-reg_receiver"/>
</dbReference>
<dbReference type="Gene3D" id="3.40.50.2300">
    <property type="match status" value="2"/>
</dbReference>
<keyword evidence="5" id="KW-0418">Kinase</keyword>
<sequence length="1458" mass="159106">MQGSVEGDLASRLASANQRITELESANAVAVIELDRLAVENNRLIQVNEERTKELAILNSVGDAMAKTLNVKTVTRIVGDQVREIFGADITEILLRDEISDLITVPYSFYREYQDVEPFALGGGLTSKVILSGKPLNLGTFEQSLEFGVIALTEAERAESYIGVPIIAGGRTLGVVSVQSYEKNAFNEDHMRLLQGLSSSMGVAIANARLFDETQRLLKVTEDRAKELAILNSVGEAMAKTLNVKTVTRIVGDKVREIFGTEVTEILLRDETSDLITVPYAFYRDYQDPEPFVMGEGLTSKVILSGKPLLLGNIEEHIALGALMPTQDDRTESYLGVPIIAGDRTLGVVSVQSYQKNVFNEDHVRLLQGLSSSMGVAIANAYLFDETQRLLKVAQDRAKELAILNSVGEAMTKSLNVDTVIRLVGDKVREAFGTDVSEILLHDSQSGLVRVPYAYYRGYKAIEPFPLGIGLTSEIISTGKPLVFSTMEEGRRRGAYFPYEEDRTSSYIGVPINSGERTLGVVSVQSYEKNAFDENHVRLLQTIASNMGVAIANARLFDETQRLLKETQQRAAELGAISKVSQALIGEAELGNTIQLIGDQMQEIFSADIVYVALLDPKTKLIHFPYQFGEAFTTLRLGEGLTSKILETGAPLLINQDVAERGAKIGATPVGKDALSYLGVPIKTAQGNVGVISVQSTTREGMFDDDSLRLLSTIAATAGAALHNAQLFSDLKYTEAAVRQSEGRFRQLFESAPIPLWEEDWSGLKVIVDGLVRQGIGDIRDYLRDNPQVAESLHASVRWIDFNDALVRLYGAESKDALRTRLEADTGEHSWATYPDAVAQYLDGHLHTSTEVVEQDFSGRDLYLVETVQLPGDPANDWSRIVSSTQDVTELKQLSLALQQAKEAAESANEAKSTFLATMSHEIRTPMNGVIGMANLMLATKLDDEQREIGETINNSAEALLTVINDILDFSKVEAGKLDLDPRQFELRECLESAIDLIAPRTAEKGLDLSYLVEPGTPEAIIADSSRLRQVLINLLNNAVKFTERGEIVLSVVAVPSAAANAGSQADGERNMCTLQFAVRDTGIGIPRDRMDRLFKSFSQVDASTTRRYGGTGLGLAISRRLVELMGGEIWVDSAEGKGTTFFFTIRAPVASSQKAAKALPATGELAGKRLLVVDDNATNRRIMSLQAQSWNMVASASEHPADALLRLEAGEVFDVIVLDMNMPDMDGIELARKIRALESKDSVPLVLLSSMVPMSEDRKKEMEGLKFAAALSKPIKPSPLLNALLSIFAGTPTRYHRPDQPKGTALDSAMAEKLPLRILLVDDNATNRKLGSKVLERLGYRPDLAVDGRSAVSSYIQASHDVILMDIEMPDMDGLEATRLIRASGSENARQPLIVALTANAMAGDRERYLEAGMDDYLSKPLRVEDLIASLNKAVPAARQRRGDAAKDLAETGVAEG</sequence>
<dbReference type="CDD" id="cd00082">
    <property type="entry name" value="HisKA"/>
    <property type="match status" value="1"/>
</dbReference>
<dbReference type="Gene3D" id="3.30.450.40">
    <property type="match status" value="4"/>
</dbReference>
<feature type="modified residue" description="4-aspartylphosphate" evidence="7">
    <location>
        <position position="1220"/>
    </location>
</feature>
<dbReference type="InterPro" id="IPR003018">
    <property type="entry name" value="GAF"/>
</dbReference>
<keyword evidence="4" id="KW-0808">Transferase</keyword>
<dbReference type="PRINTS" id="PR00344">
    <property type="entry name" value="BCTRLSENSOR"/>
</dbReference>
<dbReference type="InterPro" id="IPR003594">
    <property type="entry name" value="HATPase_dom"/>
</dbReference>
<dbReference type="SMART" id="SM00065">
    <property type="entry name" value="GAF"/>
    <property type="match status" value="4"/>
</dbReference>
<dbReference type="SUPFAM" id="SSF47384">
    <property type="entry name" value="Homodimeric domain of signal transducing histidine kinase"/>
    <property type="match status" value="1"/>
</dbReference>
<evidence type="ECO:0000256" key="2">
    <source>
        <dbReference type="ARBA" id="ARBA00012438"/>
    </source>
</evidence>
<dbReference type="SUPFAM" id="SSF52172">
    <property type="entry name" value="CheY-like"/>
    <property type="match status" value="2"/>
</dbReference>
<keyword evidence="3 7" id="KW-0597">Phosphoprotein</keyword>
<dbReference type="SMART" id="SM00388">
    <property type="entry name" value="HisKA"/>
    <property type="match status" value="1"/>
</dbReference>
<dbReference type="Gene3D" id="3.30.450.20">
    <property type="entry name" value="PAS domain"/>
    <property type="match status" value="1"/>
</dbReference>
<feature type="domain" description="Response regulatory" evidence="9">
    <location>
        <begin position="1170"/>
        <end position="1289"/>
    </location>
</feature>
<dbReference type="SUPFAM" id="SSF55781">
    <property type="entry name" value="GAF domain-like"/>
    <property type="match status" value="4"/>
</dbReference>
<dbReference type="PROSITE" id="PS50109">
    <property type="entry name" value="HIS_KIN"/>
    <property type="match status" value="1"/>
</dbReference>
<evidence type="ECO:0000256" key="5">
    <source>
        <dbReference type="ARBA" id="ARBA00022777"/>
    </source>
</evidence>
<feature type="modified residue" description="4-aspartylphosphate" evidence="7">
    <location>
        <position position="1367"/>
    </location>
</feature>
<comment type="caution">
    <text evidence="10">The sequence shown here is derived from an EMBL/GenBank/DDBJ whole genome shotgun (WGS) entry which is preliminary data.</text>
</comment>
<dbReference type="InterPro" id="IPR005467">
    <property type="entry name" value="His_kinase_dom"/>
</dbReference>
<dbReference type="InterPro" id="IPR004358">
    <property type="entry name" value="Sig_transdc_His_kin-like_C"/>
</dbReference>
<dbReference type="Pfam" id="PF02518">
    <property type="entry name" value="HATPase_c"/>
    <property type="match status" value="1"/>
</dbReference>
<evidence type="ECO:0000256" key="7">
    <source>
        <dbReference type="PROSITE-ProRule" id="PRU00169"/>
    </source>
</evidence>
<dbReference type="InterPro" id="IPR011006">
    <property type="entry name" value="CheY-like_superfamily"/>
</dbReference>
<dbReference type="CDD" id="cd17546">
    <property type="entry name" value="REC_hyHK_CKI1_RcsC-like"/>
    <property type="match status" value="2"/>
</dbReference>
<gene>
    <name evidence="10" type="ORF">RFM68_14800</name>
</gene>
<evidence type="ECO:0000313" key="10">
    <source>
        <dbReference type="EMBL" id="MDX8525783.1"/>
    </source>
</evidence>
<feature type="domain" description="Histidine kinase" evidence="8">
    <location>
        <begin position="918"/>
        <end position="1150"/>
    </location>
</feature>
<dbReference type="InterPro" id="IPR003661">
    <property type="entry name" value="HisK_dim/P_dom"/>
</dbReference>
<dbReference type="Pfam" id="PF00072">
    <property type="entry name" value="Response_reg"/>
    <property type="match status" value="2"/>
</dbReference>
<dbReference type="EMBL" id="JAVIJF010000009">
    <property type="protein sequence ID" value="MDX8525783.1"/>
    <property type="molecule type" value="Genomic_DNA"/>
</dbReference>
<organism evidence="10 11">
    <name type="scientific">Mesorhizobium montanum</name>
    <dbReference type="NCBI Taxonomy" id="3072323"/>
    <lineage>
        <taxon>Bacteria</taxon>
        <taxon>Pseudomonadati</taxon>
        <taxon>Pseudomonadota</taxon>
        <taxon>Alphaproteobacteria</taxon>
        <taxon>Hyphomicrobiales</taxon>
        <taxon>Phyllobacteriaceae</taxon>
        <taxon>Mesorhizobium</taxon>
    </lineage>
</organism>